<dbReference type="InterPro" id="IPR052272">
    <property type="entry name" value="GT106_glycosyltransferase"/>
</dbReference>
<dbReference type="GeneID" id="120258503"/>
<keyword evidence="10" id="KW-0119">Carbohydrate metabolism</keyword>
<evidence type="ECO:0000256" key="5">
    <source>
        <dbReference type="ARBA" id="ARBA00022692"/>
    </source>
</evidence>
<keyword evidence="9" id="KW-0294">Fucose metabolism</keyword>
<keyword evidence="14" id="KW-1185">Reference proteome</keyword>
<dbReference type="InterPro" id="IPR019378">
    <property type="entry name" value="GDP-Fuc_O-FucTrfase"/>
</dbReference>
<keyword evidence="5 13" id="KW-0812">Transmembrane</keyword>
<evidence type="ECO:0000256" key="10">
    <source>
        <dbReference type="ARBA" id="ARBA00023277"/>
    </source>
</evidence>
<reference evidence="15" key="1">
    <citation type="submission" date="2025-08" db="UniProtKB">
        <authorList>
            <consortium name="RefSeq"/>
        </authorList>
    </citation>
    <scope>IDENTIFICATION</scope>
</reference>
<dbReference type="Pfam" id="PF10250">
    <property type="entry name" value="O-FucT"/>
    <property type="match status" value="1"/>
</dbReference>
<sequence length="664" mass="75229">MASGITPLELHLHPLPTPQEEIQEEELSPSSSAPSAGASSFLPRSHSTTPRHQLHGSPRSFGSGDSSPFPLLGSSRFSHPHLGSESSWRSLVLRWWSQMKEPREKQRLWLNRRKGWQRRRARGVAAWIAVVGFFFLMNWRMFSRLQESSDVSEDLLGFSNSSSSRIVNNWSNNDNAKKPGKVMFTRLLAVAAHALAEREKRPEPPDLWKETLISSSLWTPCANQRNWRTSEGSNGYLLISANGGINQQRVAICNAVAISRLLNATLIVPKFLYNSVWRDRSQFGNIYQEEHFINYLKDDIRIVKELPMELQSLDLEAIGSVVTDAEVMKEAKPSIYLKKILPILLKNSVVHIIGFGNRLAFDPIPFELQRLRCRCNFHALQFVQKIQETGALLVQRMRNHRSHWKPIEQNLFGQFAAKTSINEKKSSSKTASRYLAVHLRFEIDMAAYSMCYFGGGKDEEEELEAYRAIHFPALTLIRNTTKVPSAAFLRSEGQCPLTPEESVLMLVALGFKRKTRVYLAGANIYGGKSRMAALTSLYPHLVTKESLLSSSEISPFLNFSSQLAALDFIVCAAADAFAMTDSGSQFSSLVSGYRMYYGGGKLPTIRPNKRRLANIFLKNNTIEWKTFEQRVRKTVRQTKQVDERPVARSVYRHPRTPACMCRTE</sequence>
<comment type="similarity">
    <text evidence="2">Belongs to the glycosyltransferase GT106 family.</text>
</comment>
<evidence type="ECO:0000256" key="13">
    <source>
        <dbReference type="SAM" id="Phobius"/>
    </source>
</evidence>
<evidence type="ECO:0000256" key="12">
    <source>
        <dbReference type="SAM" id="MobiDB-lite"/>
    </source>
</evidence>
<feature type="compositionally biased region" description="Low complexity" evidence="12">
    <location>
        <begin position="28"/>
        <end position="40"/>
    </location>
</feature>
<dbReference type="AlphaFoldDB" id="A0AB40B3P2"/>
<evidence type="ECO:0000313" key="14">
    <source>
        <dbReference type="Proteomes" id="UP001515500"/>
    </source>
</evidence>
<dbReference type="Gene3D" id="3.40.50.11350">
    <property type="match status" value="1"/>
</dbReference>
<keyword evidence="7 13" id="KW-0472">Membrane</keyword>
<gene>
    <name evidence="15" type="primary">LOC120258503</name>
</gene>
<evidence type="ECO:0000256" key="9">
    <source>
        <dbReference type="ARBA" id="ARBA00023253"/>
    </source>
</evidence>
<keyword evidence="6 13" id="KW-1133">Transmembrane helix</keyword>
<protein>
    <recommendedName>
        <fullName evidence="11">O-fucosyltransferase family protein</fullName>
    </recommendedName>
</protein>
<dbReference type="GO" id="GO:0006004">
    <property type="term" value="P:fucose metabolic process"/>
    <property type="evidence" value="ECO:0007669"/>
    <property type="project" value="UniProtKB-KW"/>
</dbReference>
<evidence type="ECO:0000256" key="8">
    <source>
        <dbReference type="ARBA" id="ARBA00023180"/>
    </source>
</evidence>
<dbReference type="RefSeq" id="XP_039121871.1">
    <property type="nucleotide sequence ID" value="XM_039265937.1"/>
</dbReference>
<organism evidence="14 15">
    <name type="scientific">Dioscorea cayennensis subsp. rotundata</name>
    <name type="common">White Guinea yam</name>
    <name type="synonym">Dioscorea rotundata</name>
    <dbReference type="NCBI Taxonomy" id="55577"/>
    <lineage>
        <taxon>Eukaryota</taxon>
        <taxon>Viridiplantae</taxon>
        <taxon>Streptophyta</taxon>
        <taxon>Embryophyta</taxon>
        <taxon>Tracheophyta</taxon>
        <taxon>Spermatophyta</taxon>
        <taxon>Magnoliopsida</taxon>
        <taxon>Liliopsida</taxon>
        <taxon>Dioscoreales</taxon>
        <taxon>Dioscoreaceae</taxon>
        <taxon>Dioscorea</taxon>
    </lineage>
</organism>
<keyword evidence="3" id="KW-0328">Glycosyltransferase</keyword>
<evidence type="ECO:0000256" key="4">
    <source>
        <dbReference type="ARBA" id="ARBA00022679"/>
    </source>
</evidence>
<dbReference type="PANTHER" id="PTHR31933">
    <property type="entry name" value="O-FUCOSYLTRANSFERASE 2-RELATED"/>
    <property type="match status" value="1"/>
</dbReference>
<evidence type="ECO:0000256" key="2">
    <source>
        <dbReference type="ARBA" id="ARBA00007737"/>
    </source>
</evidence>
<dbReference type="PANTHER" id="PTHR31933:SF9">
    <property type="entry name" value="O-FUCOSYLTRANSFERASE 2"/>
    <property type="match status" value="1"/>
</dbReference>
<evidence type="ECO:0000313" key="15">
    <source>
        <dbReference type="RefSeq" id="XP_039121871.1"/>
    </source>
</evidence>
<accession>A0AB40B3P2</accession>
<evidence type="ECO:0000256" key="11">
    <source>
        <dbReference type="ARBA" id="ARBA00030350"/>
    </source>
</evidence>
<dbReference type="InterPro" id="IPR024709">
    <property type="entry name" value="FucosylTrfase_pln"/>
</dbReference>
<evidence type="ECO:0000256" key="3">
    <source>
        <dbReference type="ARBA" id="ARBA00022676"/>
    </source>
</evidence>
<evidence type="ECO:0000256" key="7">
    <source>
        <dbReference type="ARBA" id="ARBA00023136"/>
    </source>
</evidence>
<evidence type="ECO:0000256" key="6">
    <source>
        <dbReference type="ARBA" id="ARBA00022989"/>
    </source>
</evidence>
<evidence type="ECO:0000256" key="1">
    <source>
        <dbReference type="ARBA" id="ARBA00004167"/>
    </source>
</evidence>
<dbReference type="CDD" id="cd11299">
    <property type="entry name" value="O-FucT_plant"/>
    <property type="match status" value="1"/>
</dbReference>
<dbReference type="GO" id="GO:0016757">
    <property type="term" value="F:glycosyltransferase activity"/>
    <property type="evidence" value="ECO:0007669"/>
    <property type="project" value="UniProtKB-KW"/>
</dbReference>
<feature type="transmembrane region" description="Helical" evidence="13">
    <location>
        <begin position="123"/>
        <end position="142"/>
    </location>
</feature>
<dbReference type="GO" id="GO:0016020">
    <property type="term" value="C:membrane"/>
    <property type="evidence" value="ECO:0007669"/>
    <property type="project" value="UniProtKB-SubCell"/>
</dbReference>
<feature type="region of interest" description="Disordered" evidence="12">
    <location>
        <begin position="1"/>
        <end position="65"/>
    </location>
</feature>
<name>A0AB40B3P2_DIOCR</name>
<keyword evidence="4" id="KW-0808">Transferase</keyword>
<keyword evidence="8" id="KW-0325">Glycoprotein</keyword>
<dbReference type="Proteomes" id="UP001515500">
    <property type="component" value="Chromosome 4"/>
</dbReference>
<dbReference type="PIRSF" id="PIRSF009360">
    <property type="entry name" value="UCP009360"/>
    <property type="match status" value="1"/>
</dbReference>
<comment type="subcellular location">
    <subcellularLocation>
        <location evidence="1">Membrane</location>
        <topology evidence="1">Single-pass membrane protein</topology>
    </subcellularLocation>
</comment>
<proteinExistence type="inferred from homology"/>